<dbReference type="EMBL" id="JAKZFC010000009">
    <property type="protein sequence ID" value="MCH7323716.1"/>
    <property type="molecule type" value="Genomic_DNA"/>
</dbReference>
<proteinExistence type="predicted"/>
<organism evidence="2 3">
    <name type="scientific">Solibacillus palustris</name>
    <dbReference type="NCBI Taxonomy" id="2908203"/>
    <lineage>
        <taxon>Bacteria</taxon>
        <taxon>Bacillati</taxon>
        <taxon>Bacillota</taxon>
        <taxon>Bacilli</taxon>
        <taxon>Bacillales</taxon>
        <taxon>Caryophanaceae</taxon>
        <taxon>Solibacillus</taxon>
    </lineage>
</organism>
<name>A0ABS9UHA2_9BACL</name>
<dbReference type="InterPro" id="IPR011059">
    <property type="entry name" value="Metal-dep_hydrolase_composite"/>
</dbReference>
<dbReference type="PANTHER" id="PTHR22642:SF2">
    <property type="entry name" value="PROTEIN LONG AFTER FAR-RED 3"/>
    <property type="match status" value="1"/>
</dbReference>
<keyword evidence="3" id="KW-1185">Reference proteome</keyword>
<dbReference type="RefSeq" id="WP_241370875.1">
    <property type="nucleotide sequence ID" value="NZ_JAKZFC010000009.1"/>
</dbReference>
<dbReference type="Gene3D" id="2.30.40.10">
    <property type="entry name" value="Urease, subunit C, domain 1"/>
    <property type="match status" value="1"/>
</dbReference>
<reference evidence="2 3" key="1">
    <citation type="submission" date="2022-03" db="EMBL/GenBank/DDBJ databases">
        <authorList>
            <person name="Jo J.-H."/>
            <person name="Im W.-T."/>
        </authorList>
    </citation>
    <scope>NUCLEOTIDE SEQUENCE [LARGE SCALE GENOMIC DNA]</scope>
    <source>
        <strain evidence="2 3">MA9</strain>
    </source>
</reference>
<dbReference type="Gene3D" id="3.10.310.70">
    <property type="match status" value="1"/>
</dbReference>
<protein>
    <submittedName>
        <fullName evidence="2">Amidohydrolase</fullName>
    </submittedName>
</protein>
<evidence type="ECO:0000313" key="3">
    <source>
        <dbReference type="Proteomes" id="UP001316087"/>
    </source>
</evidence>
<evidence type="ECO:0000313" key="2">
    <source>
        <dbReference type="EMBL" id="MCH7323716.1"/>
    </source>
</evidence>
<dbReference type="CDD" id="cd01300">
    <property type="entry name" value="YtcJ_like"/>
    <property type="match status" value="1"/>
</dbReference>
<accession>A0ABS9UHA2</accession>
<dbReference type="Proteomes" id="UP001316087">
    <property type="component" value="Unassembled WGS sequence"/>
</dbReference>
<dbReference type="InterPro" id="IPR033932">
    <property type="entry name" value="YtcJ-like"/>
</dbReference>
<dbReference type="PANTHER" id="PTHR22642">
    <property type="entry name" value="IMIDAZOLONEPROPIONASE"/>
    <property type="match status" value="1"/>
</dbReference>
<dbReference type="InterPro" id="IPR032466">
    <property type="entry name" value="Metal_Hydrolase"/>
</dbReference>
<feature type="domain" description="Amidohydrolase 3" evidence="1">
    <location>
        <begin position="45"/>
        <end position="523"/>
    </location>
</feature>
<sequence length="530" mass="59159">MKQLWTNGVIYTMENEWEVVQAVLVESGKILATGTLDNLQPLADEIIDLQGMTMYPGFVDSHLHMIGHGEKLKRLDLTKAKSGEQLLQLIGEAVNKLEPGQWLIGDGWNENQFTDGAIPTIEQLDTVASNPVYLNRICHHVALVNSAALEQANISVTTQDPKGGKFGRKEDGQLDGLLYEQAMNVVSDTFQQQGEAYIESLVHSLELAIADMQRYGLTGGHTEEMGYFGEYTNPLTAYQRTVGEHKNFRVNLLRHHSVFEQMNEQHAAFNEPFIEPGAMKFYADGSFGGSTAALLEPYANDATNKGMLIHTNEQIETLVQLARKYNEAVAIHLIGDAGVEQVLTYLENYPVPQGKRDRLIHCCYISDSQLQRIKKLPVILDLQPAFVTSDFPWVLEKLGHHRKGHVYAWKTFIEEGLICAAGTDAPIEAISPFETIYAAVERKKNTDTHDGYAPKQKLTRYEAVKMYTFGSAQAICKEHERGLIKEGFDADFTILDCDLLTCTPEEILQATALKTVVAGKIVYEKSSFTN</sequence>
<evidence type="ECO:0000259" key="1">
    <source>
        <dbReference type="Pfam" id="PF07969"/>
    </source>
</evidence>
<comment type="caution">
    <text evidence="2">The sequence shown here is derived from an EMBL/GenBank/DDBJ whole genome shotgun (WGS) entry which is preliminary data.</text>
</comment>
<dbReference type="Pfam" id="PF07969">
    <property type="entry name" value="Amidohydro_3"/>
    <property type="match status" value="1"/>
</dbReference>
<dbReference type="SUPFAM" id="SSF51556">
    <property type="entry name" value="Metallo-dependent hydrolases"/>
    <property type="match status" value="1"/>
</dbReference>
<gene>
    <name evidence="2" type="ORF">LZ480_17735</name>
</gene>
<dbReference type="SUPFAM" id="SSF51338">
    <property type="entry name" value="Composite domain of metallo-dependent hydrolases"/>
    <property type="match status" value="1"/>
</dbReference>
<dbReference type="InterPro" id="IPR013108">
    <property type="entry name" value="Amidohydro_3"/>
</dbReference>
<dbReference type="Gene3D" id="3.20.20.140">
    <property type="entry name" value="Metal-dependent hydrolases"/>
    <property type="match status" value="1"/>
</dbReference>